<evidence type="ECO:0000256" key="1">
    <source>
        <dbReference type="ARBA" id="ARBA00007320"/>
    </source>
</evidence>
<organism evidence="8 9">
    <name type="scientific">Poriferisphaera corsica</name>
    <dbReference type="NCBI Taxonomy" id="2528020"/>
    <lineage>
        <taxon>Bacteria</taxon>
        <taxon>Pseudomonadati</taxon>
        <taxon>Planctomycetota</taxon>
        <taxon>Phycisphaerae</taxon>
        <taxon>Phycisphaerales</taxon>
        <taxon>Phycisphaeraceae</taxon>
        <taxon>Poriferisphaera</taxon>
    </lineage>
</organism>
<proteinExistence type="inferred from homology"/>
<feature type="domain" description="Large ribosomal subunit protein uL15/eL18" evidence="7">
    <location>
        <begin position="77"/>
        <end position="146"/>
    </location>
</feature>
<dbReference type="Gene3D" id="3.100.10.10">
    <property type="match status" value="1"/>
</dbReference>
<evidence type="ECO:0000256" key="5">
    <source>
        <dbReference type="RuleBase" id="RU003888"/>
    </source>
</evidence>
<dbReference type="GO" id="GO:0003735">
    <property type="term" value="F:structural constituent of ribosome"/>
    <property type="evidence" value="ECO:0007669"/>
    <property type="project" value="InterPro"/>
</dbReference>
<dbReference type="InterPro" id="IPR021131">
    <property type="entry name" value="Ribosomal_uL15/eL18"/>
</dbReference>
<protein>
    <recommendedName>
        <fullName evidence="4">Large ribosomal subunit protein uL15</fullName>
    </recommendedName>
</protein>
<reference evidence="8 9" key="1">
    <citation type="submission" date="2019-02" db="EMBL/GenBank/DDBJ databases">
        <title>Deep-cultivation of Planctomycetes and their phenomic and genomic characterization uncovers novel biology.</title>
        <authorList>
            <person name="Wiegand S."/>
            <person name="Jogler M."/>
            <person name="Boedeker C."/>
            <person name="Pinto D."/>
            <person name="Vollmers J."/>
            <person name="Rivas-Marin E."/>
            <person name="Kohn T."/>
            <person name="Peeters S.H."/>
            <person name="Heuer A."/>
            <person name="Rast P."/>
            <person name="Oberbeckmann S."/>
            <person name="Bunk B."/>
            <person name="Jeske O."/>
            <person name="Meyerdierks A."/>
            <person name="Storesund J.E."/>
            <person name="Kallscheuer N."/>
            <person name="Luecker S."/>
            <person name="Lage O.M."/>
            <person name="Pohl T."/>
            <person name="Merkel B.J."/>
            <person name="Hornburger P."/>
            <person name="Mueller R.-W."/>
            <person name="Bruemmer F."/>
            <person name="Labrenz M."/>
            <person name="Spormann A.M."/>
            <person name="Op den Camp H."/>
            <person name="Overmann J."/>
            <person name="Amann R."/>
            <person name="Jetten M.S.M."/>
            <person name="Mascher T."/>
            <person name="Medema M.H."/>
            <person name="Devos D.P."/>
            <person name="Kaster A.-K."/>
            <person name="Ovreas L."/>
            <person name="Rohde M."/>
            <person name="Galperin M.Y."/>
            <person name="Jogler C."/>
        </authorList>
    </citation>
    <scope>NUCLEOTIDE SEQUENCE [LARGE SCALE GENOMIC DNA]</scope>
    <source>
        <strain evidence="8 9">KS4</strain>
    </source>
</reference>
<dbReference type="PROSITE" id="PS00475">
    <property type="entry name" value="RIBOSOMAL_L15"/>
    <property type="match status" value="1"/>
</dbReference>
<comment type="similarity">
    <text evidence="1 4 5">Belongs to the universal ribosomal protein uL15 family.</text>
</comment>
<dbReference type="NCBIfam" id="TIGR01071">
    <property type="entry name" value="rplO_bact"/>
    <property type="match status" value="1"/>
</dbReference>
<evidence type="ECO:0000256" key="3">
    <source>
        <dbReference type="ARBA" id="ARBA00023274"/>
    </source>
</evidence>
<evidence type="ECO:0000256" key="2">
    <source>
        <dbReference type="ARBA" id="ARBA00022980"/>
    </source>
</evidence>
<keyword evidence="3 4" id="KW-0687">Ribonucleoprotein</keyword>
<dbReference type="GO" id="GO:0006412">
    <property type="term" value="P:translation"/>
    <property type="evidence" value="ECO:0007669"/>
    <property type="project" value="UniProtKB-UniRule"/>
</dbReference>
<dbReference type="InterPro" id="IPR030878">
    <property type="entry name" value="Ribosomal_uL15"/>
</dbReference>
<dbReference type="SUPFAM" id="SSF52080">
    <property type="entry name" value="Ribosomal proteins L15p and L18e"/>
    <property type="match status" value="1"/>
</dbReference>
<dbReference type="PANTHER" id="PTHR12934:SF11">
    <property type="entry name" value="LARGE RIBOSOMAL SUBUNIT PROTEIN UL15M"/>
    <property type="match status" value="1"/>
</dbReference>
<dbReference type="KEGG" id="pcor:KS4_14040"/>
<evidence type="ECO:0000313" key="8">
    <source>
        <dbReference type="EMBL" id="QDU33358.1"/>
    </source>
</evidence>
<dbReference type="Pfam" id="PF00828">
    <property type="entry name" value="Ribosomal_L27A"/>
    <property type="match status" value="1"/>
</dbReference>
<feature type="compositionally biased region" description="Gly residues" evidence="6">
    <location>
        <begin position="21"/>
        <end position="31"/>
    </location>
</feature>
<feature type="region of interest" description="Disordered" evidence="6">
    <location>
        <begin position="1"/>
        <end position="55"/>
    </location>
</feature>
<evidence type="ECO:0000256" key="4">
    <source>
        <dbReference type="HAMAP-Rule" id="MF_01341"/>
    </source>
</evidence>
<dbReference type="HAMAP" id="MF_01341">
    <property type="entry name" value="Ribosomal_uL15"/>
    <property type="match status" value="1"/>
</dbReference>
<dbReference type="EMBL" id="CP036425">
    <property type="protein sequence ID" value="QDU33358.1"/>
    <property type="molecule type" value="Genomic_DNA"/>
</dbReference>
<dbReference type="PANTHER" id="PTHR12934">
    <property type="entry name" value="50S RIBOSOMAL PROTEIN L15"/>
    <property type="match status" value="1"/>
</dbReference>
<accession>A0A517YT22</accession>
<dbReference type="InterPro" id="IPR036227">
    <property type="entry name" value="Ribosomal_uL15/eL18_sf"/>
</dbReference>
<evidence type="ECO:0000313" key="9">
    <source>
        <dbReference type="Proteomes" id="UP000317369"/>
    </source>
</evidence>
<sequence length="149" mass="15797">MMIHEITAKVGAHKKRKRVGRGPGSGTGKTAGRGHKGAGSRSGYSNNGAHEGGQMPLFRRVAKRGFTNANFRKHFSIVNTKALEARFDDGAEVNPDMLVKVGLIRSTKLPVKILGQGDIAKKLNVTAAKFSKSASEKIEKAGGSVTVAE</sequence>
<dbReference type="AlphaFoldDB" id="A0A517YT22"/>
<comment type="subunit">
    <text evidence="4">Part of the 50S ribosomal subunit.</text>
</comment>
<evidence type="ECO:0000259" key="7">
    <source>
        <dbReference type="Pfam" id="PF00828"/>
    </source>
</evidence>
<feature type="compositionally biased region" description="Basic residues" evidence="6">
    <location>
        <begin position="11"/>
        <end position="20"/>
    </location>
</feature>
<dbReference type="OrthoDB" id="9810293at2"/>
<dbReference type="Proteomes" id="UP000317369">
    <property type="component" value="Chromosome"/>
</dbReference>
<dbReference type="RefSeq" id="WP_145076330.1">
    <property type="nucleotide sequence ID" value="NZ_CP036425.1"/>
</dbReference>
<keyword evidence="4" id="KW-0694">RNA-binding</keyword>
<keyword evidence="2 4" id="KW-0689">Ribosomal protein</keyword>
<dbReference type="GO" id="GO:0019843">
    <property type="term" value="F:rRNA binding"/>
    <property type="evidence" value="ECO:0007669"/>
    <property type="project" value="UniProtKB-UniRule"/>
</dbReference>
<name>A0A517YT22_9BACT</name>
<evidence type="ECO:0000256" key="6">
    <source>
        <dbReference type="SAM" id="MobiDB-lite"/>
    </source>
</evidence>
<comment type="function">
    <text evidence="4">Binds to the 23S rRNA.</text>
</comment>
<dbReference type="InterPro" id="IPR001196">
    <property type="entry name" value="Ribosomal_uL15_CS"/>
</dbReference>
<keyword evidence="4" id="KW-0699">rRNA-binding</keyword>
<dbReference type="GO" id="GO:0022625">
    <property type="term" value="C:cytosolic large ribosomal subunit"/>
    <property type="evidence" value="ECO:0007669"/>
    <property type="project" value="TreeGrafter"/>
</dbReference>
<dbReference type="InterPro" id="IPR005749">
    <property type="entry name" value="Ribosomal_uL15_bac-type"/>
</dbReference>
<keyword evidence="9" id="KW-1185">Reference proteome</keyword>
<gene>
    <name evidence="4 8" type="primary">rplO</name>
    <name evidence="8" type="ORF">KS4_14040</name>
</gene>